<keyword evidence="8" id="KW-1185">Reference proteome</keyword>
<dbReference type="Pfam" id="PF12464">
    <property type="entry name" value="Mac"/>
    <property type="match status" value="1"/>
</dbReference>
<evidence type="ECO:0000256" key="1">
    <source>
        <dbReference type="ARBA" id="ARBA00007274"/>
    </source>
</evidence>
<reference evidence="7 8" key="1">
    <citation type="submission" date="2016-11" db="EMBL/GenBank/DDBJ databases">
        <authorList>
            <person name="Jaros S."/>
            <person name="Januszkiewicz K."/>
            <person name="Wedrychowicz H."/>
        </authorList>
    </citation>
    <scope>NUCLEOTIDE SEQUENCE [LARGE SCALE GENOMIC DNA]</scope>
    <source>
        <strain evidence="7 8">DSM 21758</strain>
    </source>
</reference>
<keyword evidence="3" id="KW-0677">Repeat</keyword>
<dbReference type="GO" id="GO:0008870">
    <property type="term" value="F:galactoside O-acetyltransferase activity"/>
    <property type="evidence" value="ECO:0007669"/>
    <property type="project" value="TreeGrafter"/>
</dbReference>
<dbReference type="FunFam" id="2.160.10.10:FF:000008">
    <property type="entry name" value="Maltose O-acetyltransferase"/>
    <property type="match status" value="1"/>
</dbReference>
<evidence type="ECO:0000256" key="4">
    <source>
        <dbReference type="ARBA" id="ARBA00023315"/>
    </source>
</evidence>
<keyword evidence="2 5" id="KW-0808">Transferase</keyword>
<dbReference type="PANTHER" id="PTHR43017:SF1">
    <property type="entry name" value="ACETYLTRANSFERASE YJL218W-RELATED"/>
    <property type="match status" value="1"/>
</dbReference>
<feature type="domain" description="Maltose/galactoside acetyltransferase" evidence="6">
    <location>
        <begin position="4"/>
        <end position="57"/>
    </location>
</feature>
<dbReference type="InterPro" id="IPR011004">
    <property type="entry name" value="Trimer_LpxA-like_sf"/>
</dbReference>
<dbReference type="InterPro" id="IPR001451">
    <property type="entry name" value="Hexapep"/>
</dbReference>
<dbReference type="CDD" id="cd03357">
    <property type="entry name" value="LbH_MAT_GAT"/>
    <property type="match status" value="1"/>
</dbReference>
<dbReference type="STRING" id="1121302.SAMN02745163_02289"/>
<evidence type="ECO:0000256" key="2">
    <source>
        <dbReference type="ARBA" id="ARBA00022679"/>
    </source>
</evidence>
<dbReference type="EC" id="2.3.1.-" evidence="5"/>
<dbReference type="Pfam" id="PF00132">
    <property type="entry name" value="Hexapep"/>
    <property type="match status" value="1"/>
</dbReference>
<evidence type="ECO:0000259" key="6">
    <source>
        <dbReference type="SMART" id="SM01266"/>
    </source>
</evidence>
<protein>
    <recommendedName>
        <fullName evidence="5">Acetyltransferase</fullName>
        <ecNumber evidence="5">2.3.1.-</ecNumber>
    </recommendedName>
</protein>
<accession>A0A1M6KTB9</accession>
<organism evidence="7 8">
    <name type="scientific">Clostridium cavendishii DSM 21758</name>
    <dbReference type="NCBI Taxonomy" id="1121302"/>
    <lineage>
        <taxon>Bacteria</taxon>
        <taxon>Bacillati</taxon>
        <taxon>Bacillota</taxon>
        <taxon>Clostridia</taxon>
        <taxon>Eubacteriales</taxon>
        <taxon>Clostridiaceae</taxon>
        <taxon>Clostridium</taxon>
    </lineage>
</organism>
<dbReference type="SMART" id="SM01266">
    <property type="entry name" value="Mac"/>
    <property type="match status" value="1"/>
</dbReference>
<dbReference type="OrthoDB" id="9801697at2"/>
<keyword evidence="4 5" id="KW-0012">Acyltransferase</keyword>
<dbReference type="PANTHER" id="PTHR43017">
    <property type="entry name" value="GALACTOSIDE O-ACETYLTRANSFERASE"/>
    <property type="match status" value="1"/>
</dbReference>
<evidence type="ECO:0000256" key="5">
    <source>
        <dbReference type="RuleBase" id="RU367021"/>
    </source>
</evidence>
<dbReference type="AlphaFoldDB" id="A0A1M6KTB9"/>
<dbReference type="SUPFAM" id="SSF51161">
    <property type="entry name" value="Trimeric LpxA-like enzymes"/>
    <property type="match status" value="1"/>
</dbReference>
<dbReference type="Proteomes" id="UP000184310">
    <property type="component" value="Unassembled WGS sequence"/>
</dbReference>
<evidence type="ECO:0000313" key="7">
    <source>
        <dbReference type="EMBL" id="SHJ62114.1"/>
    </source>
</evidence>
<dbReference type="InterPro" id="IPR024688">
    <property type="entry name" value="Mac_dom"/>
</dbReference>
<proteinExistence type="inferred from homology"/>
<gene>
    <name evidence="7" type="ORF">SAMN02745163_02289</name>
</gene>
<evidence type="ECO:0000256" key="3">
    <source>
        <dbReference type="ARBA" id="ARBA00022737"/>
    </source>
</evidence>
<evidence type="ECO:0000313" key="8">
    <source>
        <dbReference type="Proteomes" id="UP000184310"/>
    </source>
</evidence>
<dbReference type="RefSeq" id="WP_072987414.1">
    <property type="nucleotide sequence ID" value="NZ_FQZB01000009.1"/>
</dbReference>
<dbReference type="PROSITE" id="PS00101">
    <property type="entry name" value="HEXAPEP_TRANSFERASES"/>
    <property type="match status" value="1"/>
</dbReference>
<name>A0A1M6KTB9_9CLOT</name>
<dbReference type="InterPro" id="IPR039369">
    <property type="entry name" value="LacA-like"/>
</dbReference>
<comment type="similarity">
    <text evidence="1 5">Belongs to the transferase hexapeptide repeat family.</text>
</comment>
<dbReference type="EMBL" id="FQZB01000009">
    <property type="protein sequence ID" value="SHJ62114.1"/>
    <property type="molecule type" value="Genomic_DNA"/>
</dbReference>
<dbReference type="Gene3D" id="2.160.10.10">
    <property type="entry name" value="Hexapeptide repeat proteins"/>
    <property type="match status" value="1"/>
</dbReference>
<sequence length="184" mass="20691">MTEKEKMLLGMIYNPMDEELFNDRIRAKKLCKKFNSLEPDEFEERGRVLKELFRTENTCHIEPNFFCDYGYNIEIGKDFYANHNCTILDVNKVKIGNNVLFAPNVQVYTATHPVEVEKRVDGQEMGYAIEIGDNVWIGGGAIICPGVKIGKNTVIGAGSVVAKDIEDNVLAVGNPCKVIRKINC</sequence>
<dbReference type="InterPro" id="IPR018357">
    <property type="entry name" value="Hexapep_transf_CS"/>
</dbReference>